<dbReference type="Proteomes" id="UP001153269">
    <property type="component" value="Unassembled WGS sequence"/>
</dbReference>
<feature type="region of interest" description="Disordered" evidence="1">
    <location>
        <begin position="1"/>
        <end position="45"/>
    </location>
</feature>
<dbReference type="AlphaFoldDB" id="A0A9N7YPX5"/>
<evidence type="ECO:0000313" key="3">
    <source>
        <dbReference type="Proteomes" id="UP001153269"/>
    </source>
</evidence>
<accession>A0A9N7YPX5</accession>
<evidence type="ECO:0000256" key="1">
    <source>
        <dbReference type="SAM" id="MobiDB-lite"/>
    </source>
</evidence>
<organism evidence="2 3">
    <name type="scientific">Pleuronectes platessa</name>
    <name type="common">European plaice</name>
    <dbReference type="NCBI Taxonomy" id="8262"/>
    <lineage>
        <taxon>Eukaryota</taxon>
        <taxon>Metazoa</taxon>
        <taxon>Chordata</taxon>
        <taxon>Craniata</taxon>
        <taxon>Vertebrata</taxon>
        <taxon>Euteleostomi</taxon>
        <taxon>Actinopterygii</taxon>
        <taxon>Neopterygii</taxon>
        <taxon>Teleostei</taxon>
        <taxon>Neoteleostei</taxon>
        <taxon>Acanthomorphata</taxon>
        <taxon>Carangaria</taxon>
        <taxon>Pleuronectiformes</taxon>
        <taxon>Pleuronectoidei</taxon>
        <taxon>Pleuronectidae</taxon>
        <taxon>Pleuronectes</taxon>
    </lineage>
</organism>
<feature type="region of interest" description="Disordered" evidence="1">
    <location>
        <begin position="60"/>
        <end position="85"/>
    </location>
</feature>
<keyword evidence="3" id="KW-1185">Reference proteome</keyword>
<proteinExistence type="predicted"/>
<sequence>MIESQALFLRRKKPTPRQPVISSGATLGGSEAQREKQPETDVNSQRKFGILISLENFKVGGRRKRNGDNRERNAHGESKEKLWEL</sequence>
<comment type="caution">
    <text evidence="2">The sequence shown here is derived from an EMBL/GenBank/DDBJ whole genome shotgun (WGS) entry which is preliminary data.</text>
</comment>
<protein>
    <submittedName>
        <fullName evidence="2">Uncharacterized protein</fullName>
    </submittedName>
</protein>
<evidence type="ECO:0000313" key="2">
    <source>
        <dbReference type="EMBL" id="CAB1440034.1"/>
    </source>
</evidence>
<reference evidence="2" key="1">
    <citation type="submission" date="2020-03" db="EMBL/GenBank/DDBJ databases">
        <authorList>
            <person name="Weist P."/>
        </authorList>
    </citation>
    <scope>NUCLEOTIDE SEQUENCE</scope>
</reference>
<feature type="compositionally biased region" description="Basic and acidic residues" evidence="1">
    <location>
        <begin position="66"/>
        <end position="85"/>
    </location>
</feature>
<dbReference type="EMBL" id="CADEAL010002387">
    <property type="protein sequence ID" value="CAB1440034.1"/>
    <property type="molecule type" value="Genomic_DNA"/>
</dbReference>
<name>A0A9N7YPX5_PLEPL</name>
<gene>
    <name evidence="2" type="ORF">PLEPLA_LOCUS27800</name>
</gene>